<gene>
    <name evidence="1" type="ORF">LACPI_2334</name>
</gene>
<organism evidence="1 2">
    <name type="scientific">Pseudolactococcus piscium MKFS47</name>
    <dbReference type="NCBI Taxonomy" id="297352"/>
    <lineage>
        <taxon>Bacteria</taxon>
        <taxon>Bacillati</taxon>
        <taxon>Bacillota</taxon>
        <taxon>Bacilli</taxon>
        <taxon>Lactobacillales</taxon>
        <taxon>Streptococcaceae</taxon>
        <taxon>Pseudolactococcus</taxon>
    </lineage>
</organism>
<keyword evidence="1" id="KW-0614">Plasmid</keyword>
<geneLocation type="plasmid" evidence="1 2">
    <name>II</name>
</geneLocation>
<dbReference type="RefSeq" id="WP_047916727.1">
    <property type="nucleotide sequence ID" value="NZ_LN774770.1"/>
</dbReference>
<evidence type="ECO:0000313" key="2">
    <source>
        <dbReference type="Proteomes" id="UP000033166"/>
    </source>
</evidence>
<reference evidence="2" key="1">
    <citation type="submission" date="2015-01" db="EMBL/GenBank/DDBJ databases">
        <authorList>
            <person name="Andreevskaya M."/>
        </authorList>
    </citation>
    <scope>NUCLEOTIDE SEQUENCE [LARGE SCALE GENOMIC DNA]</scope>
    <source>
        <strain evidence="2">MKFS47</strain>
        <plasmid evidence="2">II</plasmid>
    </source>
</reference>
<dbReference type="AlphaFoldDB" id="A0A0D6E0E6"/>
<sequence>MDELLREAVNKCYKNNDFIKQYNRVTSSKIKNTKQPIDILIDDATGVTDIELLKFILFVHKYVVTPIV</sequence>
<dbReference type="HOGENOM" id="CLU_2788710_0_0_9"/>
<evidence type="ECO:0000313" key="1">
    <source>
        <dbReference type="EMBL" id="CEN29534.1"/>
    </source>
</evidence>
<proteinExistence type="predicted"/>
<dbReference type="Proteomes" id="UP000033166">
    <property type="component" value="Plasmid II"/>
</dbReference>
<name>A0A0D6E0E6_9LACT</name>
<protein>
    <submittedName>
        <fullName evidence="1">Uncharacterized protein</fullName>
    </submittedName>
</protein>
<dbReference type="EMBL" id="LN774770">
    <property type="protein sequence ID" value="CEN29534.1"/>
    <property type="molecule type" value="Genomic_DNA"/>
</dbReference>
<dbReference type="KEGG" id="lpk:LACPI_2334"/>
<accession>A0A0D6E0E6</accession>